<organism evidence="3 4">
    <name type="scientific">Exidia glandulosa HHB12029</name>
    <dbReference type="NCBI Taxonomy" id="1314781"/>
    <lineage>
        <taxon>Eukaryota</taxon>
        <taxon>Fungi</taxon>
        <taxon>Dikarya</taxon>
        <taxon>Basidiomycota</taxon>
        <taxon>Agaricomycotina</taxon>
        <taxon>Agaricomycetes</taxon>
        <taxon>Auriculariales</taxon>
        <taxon>Exidiaceae</taxon>
        <taxon>Exidia</taxon>
    </lineage>
</organism>
<keyword evidence="2" id="KW-0812">Transmembrane</keyword>
<dbReference type="Proteomes" id="UP000077266">
    <property type="component" value="Unassembled WGS sequence"/>
</dbReference>
<keyword evidence="2" id="KW-0472">Membrane</keyword>
<gene>
    <name evidence="3" type="ORF">EXIGLDRAFT_196036</name>
</gene>
<evidence type="ECO:0008006" key="5">
    <source>
        <dbReference type="Google" id="ProtNLM"/>
    </source>
</evidence>
<dbReference type="EMBL" id="KV426117">
    <property type="protein sequence ID" value="KZV87732.1"/>
    <property type="molecule type" value="Genomic_DNA"/>
</dbReference>
<feature type="region of interest" description="Disordered" evidence="1">
    <location>
        <begin position="304"/>
        <end position="351"/>
    </location>
</feature>
<dbReference type="Gene3D" id="3.20.20.80">
    <property type="entry name" value="Glycosidases"/>
    <property type="match status" value="1"/>
</dbReference>
<evidence type="ECO:0000256" key="2">
    <source>
        <dbReference type="SAM" id="Phobius"/>
    </source>
</evidence>
<proteinExistence type="predicted"/>
<feature type="compositionally biased region" description="Low complexity" evidence="1">
    <location>
        <begin position="304"/>
        <end position="314"/>
    </location>
</feature>
<evidence type="ECO:0000256" key="1">
    <source>
        <dbReference type="SAM" id="MobiDB-lite"/>
    </source>
</evidence>
<keyword evidence="2" id="KW-1133">Transmembrane helix</keyword>
<dbReference type="SUPFAM" id="SSF51445">
    <property type="entry name" value="(Trans)glycosidases"/>
    <property type="match status" value="1"/>
</dbReference>
<dbReference type="InParanoid" id="A0A165EUQ6"/>
<feature type="compositionally biased region" description="Low complexity" evidence="1">
    <location>
        <begin position="324"/>
        <end position="348"/>
    </location>
</feature>
<dbReference type="AlphaFoldDB" id="A0A165EUQ6"/>
<protein>
    <recommendedName>
        <fullName evidence="5">Chitinase</fullName>
    </recommendedName>
</protein>
<evidence type="ECO:0000313" key="3">
    <source>
        <dbReference type="EMBL" id="KZV87732.1"/>
    </source>
</evidence>
<accession>A0A165EUQ6</accession>
<feature type="region of interest" description="Disordered" evidence="1">
    <location>
        <begin position="474"/>
        <end position="496"/>
    </location>
</feature>
<keyword evidence="4" id="KW-1185">Reference proteome</keyword>
<reference evidence="3 4" key="1">
    <citation type="journal article" date="2016" name="Mol. Biol. Evol.">
        <title>Comparative Genomics of Early-Diverging Mushroom-Forming Fungi Provides Insights into the Origins of Lignocellulose Decay Capabilities.</title>
        <authorList>
            <person name="Nagy L.G."/>
            <person name="Riley R."/>
            <person name="Tritt A."/>
            <person name="Adam C."/>
            <person name="Daum C."/>
            <person name="Floudas D."/>
            <person name="Sun H."/>
            <person name="Yadav J.S."/>
            <person name="Pangilinan J."/>
            <person name="Larsson K.H."/>
            <person name="Matsuura K."/>
            <person name="Barry K."/>
            <person name="Labutti K."/>
            <person name="Kuo R."/>
            <person name="Ohm R.A."/>
            <person name="Bhattacharya S.S."/>
            <person name="Shirouzu T."/>
            <person name="Yoshinaga Y."/>
            <person name="Martin F.M."/>
            <person name="Grigoriev I.V."/>
            <person name="Hibbett D.S."/>
        </authorList>
    </citation>
    <scope>NUCLEOTIDE SEQUENCE [LARGE SCALE GENOMIC DNA]</scope>
    <source>
        <strain evidence="3 4">HHB12029</strain>
    </source>
</reference>
<sequence>MYDVINVFLATVDDDPARPTHGGIIFQPCLLPLCADGRVHEDEFIAAIKQQISKGKLVQLCIQWNFGVDDAAQAKFVETVTAVVDKYGFNGLEMMEFGFQLLDEGDGDFRQPTTPSVVNFISCMRKIKAKYGPNFGLTFSLSQRPFQFSSDAYAYRYNGSYLPVIHALRDDISTLGLTHNTDTLDDTGAPVPQDTSDYWVALADKPLGGFIAAGIPFPPFDASKVALNAALWDPRVDDAPRARLEKGLDCITKGTGCNALRIKGGPFPALLGVSAGYIQADELVGGPFRTVMRPYFDALAASSPSTKPASTNSAGTSPTPIANTTGSTSPSTSVSTTSSTSPSTSVSTADRPHENFHSKLIPAIVVPIVVLLIIALVLGFFVRRYRRSHRPTPQFRVVDLHMSPYAPPIQPWTHTGAYTSTLNQPKPTVPSPATDGLPTTRASRELDRLAALHSEMNRVGLSVDALQASLSRLGAADTASETGASDMPPPTYITSR</sequence>
<dbReference type="InterPro" id="IPR017853">
    <property type="entry name" value="GH"/>
</dbReference>
<name>A0A165EUQ6_EXIGL</name>
<evidence type="ECO:0000313" key="4">
    <source>
        <dbReference type="Proteomes" id="UP000077266"/>
    </source>
</evidence>
<feature type="compositionally biased region" description="Pro residues" evidence="1">
    <location>
        <begin position="487"/>
        <end position="496"/>
    </location>
</feature>
<feature type="transmembrane region" description="Helical" evidence="2">
    <location>
        <begin position="360"/>
        <end position="382"/>
    </location>
</feature>